<feature type="compositionally biased region" description="Pro residues" evidence="1">
    <location>
        <begin position="1"/>
        <end position="12"/>
    </location>
</feature>
<dbReference type="Proteomes" id="UP000221879">
    <property type="component" value="Segment"/>
</dbReference>
<reference evidence="2 3" key="1">
    <citation type="submission" date="2015-08" db="EMBL/GenBank/DDBJ databases">
        <authorList>
            <person name="Baig H."/>
            <person name="Bute M."/>
            <person name="Clinton T."/>
            <person name="Fahad M."/>
            <person name="Farrakhan K."/>
            <person name="Grady N."/>
            <person name="Guthrie N."/>
            <person name="Hafid R."/>
            <person name="Harvey J."/>
            <person name="Hunnicutt K."/>
            <person name="Larsen V."/>
            <person name="London L."/>
            <person name="Mark R."/>
            <person name="Mcduffie T."/>
            <person name="Mcgee E."/>
            <person name="Pailin J."/>
            <person name="Peacock B."/>
            <person name="Robinson C."/>
            <person name="Thomas A."/>
            <person name="Serrano M.G."/>
            <person name="Buck G."/>
            <person name="Lee V."/>
            <person name="Wang Y."/>
            <person name="Carvalho R."/>
            <person name="Voegtly L."/>
            <person name="Shi R."/>
            <person name="Duckworth R."/>
            <person name="Johnson A."/>
            <person name="Loviza R."/>
            <person name="Walstead R."/>
            <person name="Shah Z."/>
            <person name="Kiflezghi M."/>
            <person name="Wade K."/>
            <person name="Delesalle V.A."/>
            <person name="Bradley K.W."/>
            <person name="Asai D.J."/>
            <person name="Bowman C.A."/>
            <person name="Russell D.A."/>
            <person name="Pope W.H."/>
            <person name="Jacobs-Sera D."/>
            <person name="Hendrix R.W."/>
            <person name="Hatfull G.F."/>
        </authorList>
    </citation>
    <scope>NUCLEOTIDE SEQUENCE [LARGE SCALE GENOMIC DNA]</scope>
</reference>
<gene>
    <name evidence="2" type="ORF">SEA_ERNIEJ_112</name>
</gene>
<evidence type="ECO:0000256" key="1">
    <source>
        <dbReference type="SAM" id="MobiDB-lite"/>
    </source>
</evidence>
<proteinExistence type="predicted"/>
<dbReference type="EMBL" id="KT365400">
    <property type="protein sequence ID" value="ALF51204.1"/>
    <property type="molecule type" value="Genomic_DNA"/>
</dbReference>
<sequence>MRAVTPPPPPPTSEGVKVTTPTAQRKSLRELRESTGTLFAKNNTRNKITCNTDKIRFELEPAGTDDSIRIVPKECLNEPGFQRLWMRGRISISDDEAMENEVILLMSGQVETKPKIYSTDKDGNQIEVAPQLTESAESRDIVFHEQGDPTQRGYTIQSGNTCIWTGCGAPVLIAQKFLDQGEPPLCQDHSDRKGQVASTPQPDGTWTHQVISMQPVQKSDLPAGG</sequence>
<organism evidence="2 3">
    <name type="scientific">Mycobacterium phage ErnieJ</name>
    <dbReference type="NCBI Taxonomy" id="1701802"/>
    <lineage>
        <taxon>Viruses</taxon>
        <taxon>Duplodnaviria</taxon>
        <taxon>Heunggongvirae</taxon>
        <taxon>Uroviricota</taxon>
        <taxon>Caudoviricetes</taxon>
        <taxon>Ceeclamvirinae</taxon>
        <taxon>Bixzunavirus</taxon>
        <taxon>Bixzunavirus Bxz1</taxon>
    </lineage>
</organism>
<protein>
    <submittedName>
        <fullName evidence="2">Uncharacterized protein</fullName>
    </submittedName>
</protein>
<feature type="compositionally biased region" description="Polar residues" evidence="1">
    <location>
        <begin position="196"/>
        <end position="208"/>
    </location>
</feature>
<name>A0A0N9EQH2_9CAUD</name>
<evidence type="ECO:0000313" key="2">
    <source>
        <dbReference type="EMBL" id="ALF51204.1"/>
    </source>
</evidence>
<feature type="region of interest" description="Disordered" evidence="1">
    <location>
        <begin position="184"/>
        <end position="208"/>
    </location>
</feature>
<feature type="region of interest" description="Disordered" evidence="1">
    <location>
        <begin position="1"/>
        <end position="24"/>
    </location>
</feature>
<accession>A0A0N9EQH2</accession>
<evidence type="ECO:0000313" key="3">
    <source>
        <dbReference type="Proteomes" id="UP000221879"/>
    </source>
</evidence>